<comment type="caution">
    <text evidence="1">The sequence shown here is derived from an EMBL/GenBank/DDBJ whole genome shotgun (WGS) entry which is preliminary data.</text>
</comment>
<dbReference type="AlphaFoldDB" id="A0A9P5PWM2"/>
<reference evidence="1" key="1">
    <citation type="submission" date="2020-11" db="EMBL/GenBank/DDBJ databases">
        <authorList>
            <consortium name="DOE Joint Genome Institute"/>
            <person name="Ahrendt S."/>
            <person name="Riley R."/>
            <person name="Andreopoulos W."/>
            <person name="Labutti K."/>
            <person name="Pangilinan J."/>
            <person name="Ruiz-Duenas F.J."/>
            <person name="Barrasa J.M."/>
            <person name="Sanchez-Garcia M."/>
            <person name="Camarero S."/>
            <person name="Miyauchi S."/>
            <person name="Serrano A."/>
            <person name="Linde D."/>
            <person name="Babiker R."/>
            <person name="Drula E."/>
            <person name="Ayuso-Fernandez I."/>
            <person name="Pacheco R."/>
            <person name="Padilla G."/>
            <person name="Ferreira P."/>
            <person name="Barriuso J."/>
            <person name="Kellner H."/>
            <person name="Castanera R."/>
            <person name="Alfaro M."/>
            <person name="Ramirez L."/>
            <person name="Pisabarro A.G."/>
            <person name="Kuo A."/>
            <person name="Tritt A."/>
            <person name="Lipzen A."/>
            <person name="He G."/>
            <person name="Yan M."/>
            <person name="Ng V."/>
            <person name="Cullen D."/>
            <person name="Martin F."/>
            <person name="Rosso M.-N."/>
            <person name="Henrissat B."/>
            <person name="Hibbett D."/>
            <person name="Martinez A.T."/>
            <person name="Grigoriev I.V."/>
        </authorList>
    </citation>
    <scope>NUCLEOTIDE SEQUENCE</scope>
    <source>
        <strain evidence="1">AH 40177</strain>
    </source>
</reference>
<name>A0A9P5PWM2_9AGAR</name>
<sequence length="320" mass="36573">MRQKWRLISIDNQVAVHFSSMGEIFWEERKDLLARLVRPIVPSFCNSSPPITRNSSVVLASRLFTLPVEILVTIAEELLEDYLDLICFSLACVYLWEVTQKVRYRSLYAELNKRSWAGSRMILLGDHAKELPEGCLTREELDEFRLKAGEEPVEEGQILCELAAIYFSHPRSRFCLSASKDKRTQFFSSSGRELRKLAQIEQVDPWLSFDEDSFTPVRGALDHRLLRNLSKREFVKKSNSDNLTRALYSLVGFSSDPSVSMYGGELFLPGAWAGDRIDIELASIHDQEHGNGSGWTDITASVARTLEMIASQNRYDDFEF</sequence>
<dbReference type="OrthoDB" id="2588098at2759"/>
<organism evidence="1 2">
    <name type="scientific">Rhodocollybia butyracea</name>
    <dbReference type="NCBI Taxonomy" id="206335"/>
    <lineage>
        <taxon>Eukaryota</taxon>
        <taxon>Fungi</taxon>
        <taxon>Dikarya</taxon>
        <taxon>Basidiomycota</taxon>
        <taxon>Agaricomycotina</taxon>
        <taxon>Agaricomycetes</taxon>
        <taxon>Agaricomycetidae</taxon>
        <taxon>Agaricales</taxon>
        <taxon>Marasmiineae</taxon>
        <taxon>Omphalotaceae</taxon>
        <taxon>Rhodocollybia</taxon>
    </lineage>
</organism>
<accession>A0A9P5PWM2</accession>
<evidence type="ECO:0000313" key="2">
    <source>
        <dbReference type="Proteomes" id="UP000772434"/>
    </source>
</evidence>
<gene>
    <name evidence="1" type="ORF">BDP27DRAFT_1444813</name>
</gene>
<evidence type="ECO:0000313" key="1">
    <source>
        <dbReference type="EMBL" id="KAF9073874.1"/>
    </source>
</evidence>
<keyword evidence="2" id="KW-1185">Reference proteome</keyword>
<proteinExistence type="predicted"/>
<protein>
    <submittedName>
        <fullName evidence="1">Uncharacterized protein</fullName>
    </submittedName>
</protein>
<dbReference type="EMBL" id="JADNRY010000016">
    <property type="protein sequence ID" value="KAF9073874.1"/>
    <property type="molecule type" value="Genomic_DNA"/>
</dbReference>
<dbReference type="Proteomes" id="UP000772434">
    <property type="component" value="Unassembled WGS sequence"/>
</dbReference>